<protein>
    <submittedName>
        <fullName evidence="2">Uncharacterized protein</fullName>
    </submittedName>
</protein>
<dbReference type="Proteomes" id="UP001497444">
    <property type="component" value="Unassembled WGS sequence"/>
</dbReference>
<proteinExistence type="predicted"/>
<feature type="compositionally biased region" description="Basic and acidic residues" evidence="1">
    <location>
        <begin position="1"/>
        <end position="13"/>
    </location>
</feature>
<keyword evidence="3" id="KW-1185">Reference proteome</keyword>
<dbReference type="EMBL" id="CAXAQS010000159">
    <property type="protein sequence ID" value="CAK9250370.1"/>
    <property type="molecule type" value="Genomic_DNA"/>
</dbReference>
<gene>
    <name evidence="2" type="ORF">CSSPJE1EN1_LOCUS25748</name>
</gene>
<organism evidence="2 3">
    <name type="scientific">Sphagnum jensenii</name>
    <dbReference type="NCBI Taxonomy" id="128206"/>
    <lineage>
        <taxon>Eukaryota</taxon>
        <taxon>Viridiplantae</taxon>
        <taxon>Streptophyta</taxon>
        <taxon>Embryophyta</taxon>
        <taxon>Bryophyta</taxon>
        <taxon>Sphagnophytina</taxon>
        <taxon>Sphagnopsida</taxon>
        <taxon>Sphagnales</taxon>
        <taxon>Sphagnaceae</taxon>
        <taxon>Sphagnum</taxon>
    </lineage>
</organism>
<name>A0ABP0V7G0_9BRYO</name>
<evidence type="ECO:0000313" key="3">
    <source>
        <dbReference type="Proteomes" id="UP001497444"/>
    </source>
</evidence>
<feature type="region of interest" description="Disordered" evidence="1">
    <location>
        <begin position="1"/>
        <end position="40"/>
    </location>
</feature>
<comment type="caution">
    <text evidence="2">The sequence shown here is derived from an EMBL/GenBank/DDBJ whole genome shotgun (WGS) entry which is preliminary data.</text>
</comment>
<evidence type="ECO:0000313" key="2">
    <source>
        <dbReference type="EMBL" id="CAK9250370.1"/>
    </source>
</evidence>
<sequence length="66" mass="7135">MELGDKMRKKLEAGEFGSRPARTKTSSAAAHASSGQSRVVQDARDALVGLGYREQDVFDPPPKNAF</sequence>
<accession>A0ABP0V7G0</accession>
<reference evidence="2" key="1">
    <citation type="submission" date="2024-02" db="EMBL/GenBank/DDBJ databases">
        <authorList>
            <consortium name="ELIXIR-Norway"/>
            <consortium name="Elixir Norway"/>
        </authorList>
    </citation>
    <scope>NUCLEOTIDE SEQUENCE</scope>
</reference>
<evidence type="ECO:0000256" key="1">
    <source>
        <dbReference type="SAM" id="MobiDB-lite"/>
    </source>
</evidence>